<dbReference type="EMBL" id="CP000556">
    <property type="protein sequence ID" value="ABM97386.1"/>
    <property type="molecule type" value="Genomic_DNA"/>
</dbReference>
<feature type="chain" id="PRO_5002646331" evidence="1">
    <location>
        <begin position="22"/>
        <end position="104"/>
    </location>
</feature>
<dbReference type="Proteomes" id="UP000000366">
    <property type="component" value="Plasmid RPME01"/>
</dbReference>
<sequence>MRTRTILLSSLMSAAATMAVAQDVGQHPAVFAPRSLPGVDPSTFVVGHPASPKSLAGHANYEHPAVTVSREERSLDTNTYLVQPPVHVDWAVPGAVVGGSVAAR</sequence>
<reference evidence="2 3" key="1">
    <citation type="journal article" date="2007" name="J. Bacteriol.">
        <title>Whole-genome analysis of the methyl tert-butyl ether-degrading beta-proteobacterium Methylibium petroleiphilum PM1.</title>
        <authorList>
            <person name="Kane S.R."/>
            <person name="Chakicherla A.Y."/>
            <person name="Chain P.S.G."/>
            <person name="Schmidt R."/>
            <person name="Shin M.W."/>
            <person name="Legler T.C."/>
            <person name="Scow K.M."/>
            <person name="Larimer F.W."/>
            <person name="Lucas S.M."/>
            <person name="Richardson P.M."/>
            <person name="Hristova K.R."/>
        </authorList>
    </citation>
    <scope>NUCLEOTIDE SEQUENCE [LARGE SCALE GENOMIC DNA]</scope>
    <source>
        <strain evidence="3">ATCC BAA-1232 / LMG 22953 / PM1</strain>
        <plasmid evidence="2 3">RPME01</plasmid>
    </source>
</reference>
<gene>
    <name evidence="2" type="ordered locus">Mpe_B0622</name>
</gene>
<evidence type="ECO:0000256" key="1">
    <source>
        <dbReference type="SAM" id="SignalP"/>
    </source>
</evidence>
<dbReference type="eggNOG" id="ENOG5033NT3">
    <property type="taxonomic scope" value="Bacteria"/>
</dbReference>
<dbReference type="AlphaFoldDB" id="A2SP97"/>
<dbReference type="HOGENOM" id="CLU_2246870_0_0_4"/>
<dbReference type="KEGG" id="mpt:Mpe_B0622"/>
<keyword evidence="3" id="KW-1185">Reference proteome</keyword>
<accession>A2SP97</accession>
<geneLocation type="plasmid" evidence="2 3">
    <name>RPME01</name>
</geneLocation>
<name>A2SP97_METPP</name>
<keyword evidence="1" id="KW-0732">Signal</keyword>
<organism evidence="2 3">
    <name type="scientific">Methylibium petroleiphilum (strain ATCC BAA-1232 / LMG 22953 / PM1)</name>
    <dbReference type="NCBI Taxonomy" id="420662"/>
    <lineage>
        <taxon>Bacteria</taxon>
        <taxon>Pseudomonadati</taxon>
        <taxon>Pseudomonadota</taxon>
        <taxon>Betaproteobacteria</taxon>
        <taxon>Burkholderiales</taxon>
        <taxon>Sphaerotilaceae</taxon>
        <taxon>Methylibium</taxon>
    </lineage>
</organism>
<feature type="signal peptide" evidence="1">
    <location>
        <begin position="1"/>
        <end position="21"/>
    </location>
</feature>
<proteinExistence type="predicted"/>
<evidence type="ECO:0000313" key="3">
    <source>
        <dbReference type="Proteomes" id="UP000000366"/>
    </source>
</evidence>
<protein>
    <submittedName>
        <fullName evidence="2">Uncharacterized protein</fullName>
    </submittedName>
</protein>
<dbReference type="RefSeq" id="WP_011831931.1">
    <property type="nucleotide sequence ID" value="NC_008826.1"/>
</dbReference>
<keyword evidence="2" id="KW-0614">Plasmid</keyword>
<evidence type="ECO:0000313" key="2">
    <source>
        <dbReference type="EMBL" id="ABM97386.1"/>
    </source>
</evidence>